<dbReference type="Pfam" id="PF00583">
    <property type="entry name" value="Acetyltransf_1"/>
    <property type="match status" value="1"/>
</dbReference>
<feature type="domain" description="N-acetyltransferase" evidence="1">
    <location>
        <begin position="5"/>
        <end position="147"/>
    </location>
</feature>
<organism evidence="2">
    <name type="scientific">bioreactor metagenome</name>
    <dbReference type="NCBI Taxonomy" id="1076179"/>
    <lineage>
        <taxon>unclassified sequences</taxon>
        <taxon>metagenomes</taxon>
        <taxon>ecological metagenomes</taxon>
    </lineage>
</organism>
<name>A0A644X201_9ZZZZ</name>
<accession>A0A644X201</accession>
<dbReference type="CDD" id="cd04301">
    <property type="entry name" value="NAT_SF"/>
    <property type="match status" value="1"/>
</dbReference>
<dbReference type="AlphaFoldDB" id="A0A644X201"/>
<reference evidence="2" key="1">
    <citation type="submission" date="2019-08" db="EMBL/GenBank/DDBJ databases">
        <authorList>
            <person name="Kucharzyk K."/>
            <person name="Murdoch R.W."/>
            <person name="Higgins S."/>
            <person name="Loffler F."/>
        </authorList>
    </citation>
    <scope>NUCLEOTIDE SEQUENCE</scope>
</reference>
<dbReference type="PROSITE" id="PS51186">
    <property type="entry name" value="GNAT"/>
    <property type="match status" value="1"/>
</dbReference>
<dbReference type="InterPro" id="IPR000182">
    <property type="entry name" value="GNAT_dom"/>
</dbReference>
<evidence type="ECO:0000259" key="1">
    <source>
        <dbReference type="PROSITE" id="PS51186"/>
    </source>
</evidence>
<dbReference type="SUPFAM" id="SSF55729">
    <property type="entry name" value="Acyl-CoA N-acyltransferases (Nat)"/>
    <property type="match status" value="1"/>
</dbReference>
<dbReference type="GO" id="GO:0016747">
    <property type="term" value="F:acyltransferase activity, transferring groups other than amino-acyl groups"/>
    <property type="evidence" value="ECO:0007669"/>
    <property type="project" value="InterPro"/>
</dbReference>
<protein>
    <recommendedName>
        <fullName evidence="1">N-acetyltransferase domain-containing protein</fullName>
    </recommendedName>
</protein>
<evidence type="ECO:0000313" key="2">
    <source>
        <dbReference type="EMBL" id="MPM09808.1"/>
    </source>
</evidence>
<sequence>MIDKLILRKATDLDMNNIIQLESDVFNCEQRIPSALIPLAPKYFPQWWCALLDTSMVGAVAAWKDMNQVHWGRFATRQNYRGLHIGQKLAQFSLEDLFSQGIEEIHMDARDITVKIICRMGGKIVGKPTLFYDSNVTPVVLYRKDYYRKIALSD</sequence>
<dbReference type="InterPro" id="IPR016181">
    <property type="entry name" value="Acyl_CoA_acyltransferase"/>
</dbReference>
<proteinExistence type="predicted"/>
<comment type="caution">
    <text evidence="2">The sequence shown here is derived from an EMBL/GenBank/DDBJ whole genome shotgun (WGS) entry which is preliminary data.</text>
</comment>
<dbReference type="Gene3D" id="3.40.630.30">
    <property type="match status" value="1"/>
</dbReference>
<dbReference type="EMBL" id="VSSQ01001615">
    <property type="protein sequence ID" value="MPM09808.1"/>
    <property type="molecule type" value="Genomic_DNA"/>
</dbReference>
<gene>
    <name evidence="2" type="ORF">SDC9_56131</name>
</gene>